<dbReference type="InterPro" id="IPR022398">
    <property type="entry name" value="Peptidase_S8_His-AS"/>
</dbReference>
<comment type="caution">
    <text evidence="7">The sequence shown here is derived from an EMBL/GenBank/DDBJ whole genome shotgun (WGS) entry which is preliminary data.</text>
</comment>
<dbReference type="InterPro" id="IPR036852">
    <property type="entry name" value="Peptidase_S8/S53_dom_sf"/>
</dbReference>
<evidence type="ECO:0000256" key="4">
    <source>
        <dbReference type="ARBA" id="ARBA00022825"/>
    </source>
</evidence>
<dbReference type="Pfam" id="PF19081">
    <property type="entry name" value="Ig_7"/>
    <property type="match status" value="1"/>
</dbReference>
<keyword evidence="2 5" id="KW-0645">Protease</keyword>
<proteinExistence type="inferred from homology"/>
<feature type="active site" description="Charge relay system" evidence="5">
    <location>
        <position position="189"/>
    </location>
</feature>
<dbReference type="Pfam" id="PF18911">
    <property type="entry name" value="PKD_4"/>
    <property type="match status" value="2"/>
</dbReference>
<dbReference type="SMART" id="SM00089">
    <property type="entry name" value="PKD"/>
    <property type="match status" value="2"/>
</dbReference>
<dbReference type="PROSITE" id="PS00137">
    <property type="entry name" value="SUBTILASE_HIS"/>
    <property type="match status" value="1"/>
</dbReference>
<keyword evidence="8" id="KW-1185">Reference proteome</keyword>
<evidence type="ECO:0000256" key="2">
    <source>
        <dbReference type="ARBA" id="ARBA00022670"/>
    </source>
</evidence>
<accession>A0ABT8KPF7</accession>
<name>A0ABT8KPF7_9BACT</name>
<dbReference type="InterPro" id="IPR035986">
    <property type="entry name" value="PKD_dom_sf"/>
</dbReference>
<dbReference type="InterPro" id="IPR023827">
    <property type="entry name" value="Peptidase_S8_Asp-AS"/>
</dbReference>
<protein>
    <submittedName>
        <fullName evidence="7">S8 family serine peptidase</fullName>
    </submittedName>
</protein>
<dbReference type="RefSeq" id="WP_346751442.1">
    <property type="nucleotide sequence ID" value="NZ_JAUJEA010000002.1"/>
</dbReference>
<evidence type="ECO:0000313" key="8">
    <source>
        <dbReference type="Proteomes" id="UP001172082"/>
    </source>
</evidence>
<evidence type="ECO:0000256" key="5">
    <source>
        <dbReference type="PROSITE-ProRule" id="PRU01240"/>
    </source>
</evidence>
<dbReference type="PANTHER" id="PTHR43399:SF4">
    <property type="entry name" value="CELL WALL-ASSOCIATED PROTEASE"/>
    <property type="match status" value="1"/>
</dbReference>
<dbReference type="Gene3D" id="3.40.50.200">
    <property type="entry name" value="Peptidase S8/S53 domain"/>
    <property type="match status" value="1"/>
</dbReference>
<dbReference type="Gene3D" id="2.60.40.10">
    <property type="entry name" value="Immunoglobulins"/>
    <property type="match status" value="2"/>
</dbReference>
<dbReference type="InterPro" id="IPR015500">
    <property type="entry name" value="Peptidase_S8_subtilisin-rel"/>
</dbReference>
<dbReference type="Pfam" id="PF18962">
    <property type="entry name" value="Por_Secre_tail"/>
    <property type="match status" value="1"/>
</dbReference>
<keyword evidence="3 5" id="KW-0378">Hydrolase</keyword>
<dbReference type="Pfam" id="PF00082">
    <property type="entry name" value="Peptidase_S8"/>
    <property type="match status" value="1"/>
</dbReference>
<dbReference type="InterPro" id="IPR026444">
    <property type="entry name" value="Secre_tail"/>
</dbReference>
<dbReference type="InterPro" id="IPR051048">
    <property type="entry name" value="Peptidase_S8/S53_subtilisin"/>
</dbReference>
<organism evidence="7 8">
    <name type="scientific">Splendidivirga corallicola</name>
    <dbReference type="NCBI Taxonomy" id="3051826"/>
    <lineage>
        <taxon>Bacteria</taxon>
        <taxon>Pseudomonadati</taxon>
        <taxon>Bacteroidota</taxon>
        <taxon>Cytophagia</taxon>
        <taxon>Cytophagales</taxon>
        <taxon>Splendidivirgaceae</taxon>
        <taxon>Splendidivirga</taxon>
    </lineage>
</organism>
<dbReference type="EMBL" id="JAUJEA010000002">
    <property type="protein sequence ID" value="MDN5201420.1"/>
    <property type="molecule type" value="Genomic_DNA"/>
</dbReference>
<dbReference type="PROSITE" id="PS00136">
    <property type="entry name" value="SUBTILASE_ASP"/>
    <property type="match status" value="1"/>
</dbReference>
<feature type="active site" description="Charge relay system" evidence="5">
    <location>
        <position position="244"/>
    </location>
</feature>
<evidence type="ECO:0000259" key="6">
    <source>
        <dbReference type="PROSITE" id="PS50093"/>
    </source>
</evidence>
<dbReference type="InterPro" id="IPR000209">
    <property type="entry name" value="Peptidase_S8/S53_dom"/>
</dbReference>
<reference evidence="7" key="1">
    <citation type="submission" date="2023-06" db="EMBL/GenBank/DDBJ databases">
        <title>Genomic of Parafulvivirga corallium.</title>
        <authorList>
            <person name="Wang G."/>
        </authorList>
    </citation>
    <scope>NUCLEOTIDE SEQUENCE</scope>
    <source>
        <strain evidence="7">BMA10</strain>
    </source>
</reference>
<keyword evidence="4 5" id="KW-0720">Serine protease</keyword>
<feature type="active site" description="Charge relay system" evidence="5">
    <location>
        <position position="399"/>
    </location>
</feature>
<dbReference type="NCBIfam" id="TIGR04183">
    <property type="entry name" value="Por_Secre_tail"/>
    <property type="match status" value="1"/>
</dbReference>
<dbReference type="InterPro" id="IPR013783">
    <property type="entry name" value="Ig-like_fold"/>
</dbReference>
<evidence type="ECO:0000313" key="7">
    <source>
        <dbReference type="EMBL" id="MDN5201420.1"/>
    </source>
</evidence>
<dbReference type="InterPro" id="IPR044023">
    <property type="entry name" value="Ig_7"/>
</dbReference>
<dbReference type="InterPro" id="IPR022409">
    <property type="entry name" value="PKD/Chitinase_dom"/>
</dbReference>
<dbReference type="PROSITE" id="PS51892">
    <property type="entry name" value="SUBTILASE"/>
    <property type="match status" value="1"/>
</dbReference>
<dbReference type="SUPFAM" id="SSF49299">
    <property type="entry name" value="PKD domain"/>
    <property type="match status" value="2"/>
</dbReference>
<dbReference type="CDD" id="cd00146">
    <property type="entry name" value="PKD"/>
    <property type="match status" value="2"/>
</dbReference>
<evidence type="ECO:0000256" key="1">
    <source>
        <dbReference type="ARBA" id="ARBA00011073"/>
    </source>
</evidence>
<dbReference type="SUPFAM" id="SSF52743">
    <property type="entry name" value="Subtilisin-like"/>
    <property type="match status" value="1"/>
</dbReference>
<dbReference type="PANTHER" id="PTHR43399">
    <property type="entry name" value="SUBTILISIN-RELATED"/>
    <property type="match status" value="1"/>
</dbReference>
<dbReference type="PROSITE" id="PS50093">
    <property type="entry name" value="PKD"/>
    <property type="match status" value="1"/>
</dbReference>
<dbReference type="InterPro" id="IPR000601">
    <property type="entry name" value="PKD_dom"/>
</dbReference>
<dbReference type="Proteomes" id="UP001172082">
    <property type="component" value="Unassembled WGS sequence"/>
</dbReference>
<dbReference type="PRINTS" id="PR00723">
    <property type="entry name" value="SUBTILISIN"/>
</dbReference>
<evidence type="ECO:0000256" key="3">
    <source>
        <dbReference type="ARBA" id="ARBA00022801"/>
    </source>
</evidence>
<comment type="similarity">
    <text evidence="1 5">Belongs to the peptidase S8 family.</text>
</comment>
<sequence>MKFLLQMFCRRERGPFSAKWIISALLVLCTVSLNAQSRKIFSLPEGITENDYQPGVIIMKLREYHGKNIPSKNAEELGAIVGAKKCHKAFPNIHNTIQGRASASKHGLSNIYKIQLGKDENIVDKINQLLKYREVIYAEPYYKIKPLYIPNDPGSILPGGQQNYLTTINAYAAWDIQKGDSNIVVGVLDTGIDLDHEDLTDNIKLNYDDPINGIDDDADGYIDNYYGWDMADHNNDPGADLDEHGTSVSGVMGAKTNNGTGIAGLGFNSKILPVKIFTSLTNSFNNGYEAILYAAEQGCQVINLSWGSDDSYSDFAKDIIDFVVEEMDVVVIAAAGNTNAELNFYPASYSNVLSVGASDNQDRKASFATYSKYIDLIAPGSSEYTTANNSGYKFASGSSFASPMVAGVAALVRAEFPELNARQVMQKIRSAAHNIYDDPANQVYNEMLGRGRLDAYRALLISSDPAPRMTDFNYDNGVGSYVFYDDTLSIDVDVTNFLNKTHNGLVTLSSSSPYVTVVDSTFDISNMTQLESRSNNTSPFKVYLHPDLPTDENLIFRLGYEDINYTDYQYFDFKSDPEFINFDNQKFVLTIDSDGGLGYTSAPYNPSGIGLEYEGSELIDHTGLIIADDNNNLLSNVVTDFSFNTQDQDFTTIEKLKFYNNSTVTLDARSSFDDSNAGSDQIGLRIEQKVLANEVENDNGYIIIEYRITNTSGTTLNNLKAGIFADWDLNSSTTNKADWDSPNNLGYVYDAINNNLYGGLALISAQSGIYTAIDLNSENGNTANFSGDFTKTEKHDFLVNGNNKLSAGANGNGNEVAHIVGGNIISLENNQSVKVTFAFMVGESLSALQAELTKAQNSYHNYLNNPTITDFVNICHDSPATINPANGTNFRFYQDPDTTVFLHNGETYTTAALTESTSYYAVNIDEAYKGDIQQLRVVIKEPQADFAFDKDTVYLDESNENQVSFTDLSIEGTNWFWDFKNGFTSTNQNPTIQFPDTGVFDVKMKVTSKTGCLDSANHTIVVLSRGPKPNISNFKICEGESINITATNASNLSAYSEENLGTALQEGNSLTLGPFFSDTTFYVTNLDSTYESLAQQVLIDVDNLNPTFTFYLDSLDLNEKDVLHIDGIANNASQWEWFVNNSPAGNNESLTRSISLEETLDIKLITTGAYGCRDSVSQVIEVKKSPQPLEETFRFCLGDEVNISPSGGNLFYFYDDEERTQILHKGHSYQLSDLQASKSFYITNVDSLLESDVTPVHVSLIKKFADFSIGPDTLNISEGTTVTFRNESPNAIESTWLFEDGSTENASEFTKEFEFPAIYNVKLTTRNDIGCVDSLEKKLVVVNITGIDLLEETPYSIFPNPTNGKLTIEYDRLSNQPMTIKIYNHAGQLKMSKEVDSHRLKRHELNLEDFPKGIYLLRLSFQDYHIDERIILN</sequence>
<feature type="domain" description="PKD" evidence="6">
    <location>
        <begin position="975"/>
        <end position="1022"/>
    </location>
</feature>
<gene>
    <name evidence="7" type="ORF">QQ008_08610</name>
</gene>